<feature type="domain" description="GH18" evidence="5">
    <location>
        <begin position="86"/>
        <end position="460"/>
    </location>
</feature>
<evidence type="ECO:0000256" key="1">
    <source>
        <dbReference type="ARBA" id="ARBA00000822"/>
    </source>
</evidence>
<dbReference type="InterPro" id="IPR017853">
    <property type="entry name" value="GH"/>
</dbReference>
<proteinExistence type="predicted"/>
<dbReference type="EC" id="3.2.1.14" evidence="2"/>
<organism evidence="6 7">
    <name type="scientific">Salininema proteolyticum</name>
    <dbReference type="NCBI Taxonomy" id="1607685"/>
    <lineage>
        <taxon>Bacteria</taxon>
        <taxon>Bacillati</taxon>
        <taxon>Actinomycetota</taxon>
        <taxon>Actinomycetes</taxon>
        <taxon>Glycomycetales</taxon>
        <taxon>Glycomycetaceae</taxon>
        <taxon>Salininema</taxon>
    </lineage>
</organism>
<dbReference type="RefSeq" id="WP_380620083.1">
    <property type="nucleotide sequence ID" value="NZ_JBHSDK010000013.1"/>
</dbReference>
<dbReference type="Gene3D" id="2.10.10.20">
    <property type="entry name" value="Carbohydrate-binding module superfamily 5/12"/>
    <property type="match status" value="1"/>
</dbReference>
<dbReference type="InterPro" id="IPR029070">
    <property type="entry name" value="Chitinase_insertion_sf"/>
</dbReference>
<dbReference type="InterPro" id="IPR050314">
    <property type="entry name" value="Glycosyl_Hydrlase_18"/>
</dbReference>
<feature type="chain" id="PRO_5047342459" description="chitinase" evidence="4">
    <location>
        <begin position="23"/>
        <end position="460"/>
    </location>
</feature>
<evidence type="ECO:0000256" key="4">
    <source>
        <dbReference type="SAM" id="SignalP"/>
    </source>
</evidence>
<dbReference type="PANTHER" id="PTHR11177">
    <property type="entry name" value="CHITINASE"/>
    <property type="match status" value="1"/>
</dbReference>
<dbReference type="InterPro" id="IPR011583">
    <property type="entry name" value="Chitinase_II/V-like_cat"/>
</dbReference>
<dbReference type="Pfam" id="PF00704">
    <property type="entry name" value="Glyco_hydro_18"/>
    <property type="match status" value="1"/>
</dbReference>
<keyword evidence="3" id="KW-0624">Polysaccharide degradation</keyword>
<evidence type="ECO:0000259" key="5">
    <source>
        <dbReference type="PROSITE" id="PS51910"/>
    </source>
</evidence>
<dbReference type="PROSITE" id="PS51910">
    <property type="entry name" value="GH18_2"/>
    <property type="match status" value="1"/>
</dbReference>
<accession>A0ABV8TX72</accession>
<dbReference type="GO" id="GO:0016787">
    <property type="term" value="F:hydrolase activity"/>
    <property type="evidence" value="ECO:0007669"/>
    <property type="project" value="UniProtKB-KW"/>
</dbReference>
<gene>
    <name evidence="6" type="ORF">ACFPET_09155</name>
</gene>
<reference evidence="7" key="1">
    <citation type="journal article" date="2019" name="Int. J. Syst. Evol. Microbiol.">
        <title>The Global Catalogue of Microorganisms (GCM) 10K type strain sequencing project: providing services to taxonomists for standard genome sequencing and annotation.</title>
        <authorList>
            <consortium name="The Broad Institute Genomics Platform"/>
            <consortium name="The Broad Institute Genome Sequencing Center for Infectious Disease"/>
            <person name="Wu L."/>
            <person name="Ma J."/>
        </authorList>
    </citation>
    <scope>NUCLEOTIDE SEQUENCE [LARGE SCALE GENOMIC DNA]</scope>
    <source>
        <strain evidence="7">IBRC-M 10908</strain>
    </source>
</reference>
<dbReference type="SMART" id="SM00636">
    <property type="entry name" value="Glyco_18"/>
    <property type="match status" value="1"/>
</dbReference>
<evidence type="ECO:0000313" key="7">
    <source>
        <dbReference type="Proteomes" id="UP001595823"/>
    </source>
</evidence>
<dbReference type="Proteomes" id="UP001595823">
    <property type="component" value="Unassembled WGS sequence"/>
</dbReference>
<keyword evidence="3" id="KW-0146">Chitin degradation</keyword>
<keyword evidence="7" id="KW-1185">Reference proteome</keyword>
<dbReference type="InterPro" id="IPR001223">
    <property type="entry name" value="Glyco_hydro18_cat"/>
</dbReference>
<comment type="catalytic activity">
    <reaction evidence="1">
        <text>Random endo-hydrolysis of N-acetyl-beta-D-glucosaminide (1-&gt;4)-beta-linkages in chitin and chitodextrins.</text>
        <dbReference type="EC" id="3.2.1.14"/>
    </reaction>
</comment>
<comment type="caution">
    <text evidence="6">The sequence shown here is derived from an EMBL/GenBank/DDBJ whole genome shotgun (WGS) entry which is preliminary data.</text>
</comment>
<evidence type="ECO:0000313" key="6">
    <source>
        <dbReference type="EMBL" id="MFC4335364.1"/>
    </source>
</evidence>
<feature type="signal peptide" evidence="4">
    <location>
        <begin position="1"/>
        <end position="22"/>
    </location>
</feature>
<dbReference type="Gene3D" id="3.20.20.80">
    <property type="entry name" value="Glycosidases"/>
    <property type="match status" value="1"/>
</dbReference>
<dbReference type="Gene3D" id="3.10.50.10">
    <property type="match status" value="1"/>
</dbReference>
<keyword evidence="6" id="KW-0378">Hydrolase</keyword>
<evidence type="ECO:0000256" key="3">
    <source>
        <dbReference type="ARBA" id="ARBA00023024"/>
    </source>
</evidence>
<dbReference type="SUPFAM" id="SSF51445">
    <property type="entry name" value="(Trans)glycosidases"/>
    <property type="match status" value="1"/>
</dbReference>
<keyword evidence="4" id="KW-0732">Signal</keyword>
<protein>
    <recommendedName>
        <fullName evidence="2">chitinase</fullName>
        <ecNumber evidence="2">3.2.1.14</ecNumber>
    </recommendedName>
</protein>
<name>A0ABV8TX72_9ACTN</name>
<keyword evidence="3" id="KW-0119">Carbohydrate metabolism</keyword>
<dbReference type="PANTHER" id="PTHR11177:SF317">
    <property type="entry name" value="CHITINASE 12-RELATED"/>
    <property type="match status" value="1"/>
</dbReference>
<dbReference type="EMBL" id="JBHSDK010000013">
    <property type="protein sequence ID" value="MFC4335364.1"/>
    <property type="molecule type" value="Genomic_DNA"/>
</dbReference>
<sequence length="460" mass="51165">MRLRKLLTVSLAVVLGSLALSAAPPAIAKPDKDLPDCSEPWLRAEDYDKHDRASLHGVEYRAKRSSRDVEPGTDKSWRRVGDCRPKASFAYFSYWGYGDRDYWVADIAESGNAENLTTIMYAFAGVQDGECVLDPNTDADWEMPIDAEHSVDGVADDPDQELKGHFNQLLKLKELYPHLSVTLSVGGGTWSQGFSDVDGEWAAFADSCAALIEDPRWEGLFDGVDIDWKTPNFCPGWGTYCDESGPGVMVDMLRELRRALGEDAVISVATPVNTWEGNHLDSTDWVGASEYADHYNMLSYYYHGSWEPERIGNHAPLYWTEGQPAEPLSIEETVDWYLDHGMDPEKLNLGFSLAAQGWTGVDDPAVGSSATGLAEGQYETDPGYADWNWISERCPANGVDGGTAHCWNGEDWWSYDSVETVALKVDWAMEKGLGGVWAWELSNDNDEGEFFGQIRESLYD</sequence>
<evidence type="ECO:0000256" key="2">
    <source>
        <dbReference type="ARBA" id="ARBA00012729"/>
    </source>
</evidence>